<dbReference type="EMBL" id="BAAABW010000012">
    <property type="protein sequence ID" value="GAA0344051.1"/>
    <property type="molecule type" value="Genomic_DNA"/>
</dbReference>
<organism evidence="2 3">
    <name type="scientific">Streptomyces blastmyceticus</name>
    <dbReference type="NCBI Taxonomy" id="68180"/>
    <lineage>
        <taxon>Bacteria</taxon>
        <taxon>Bacillati</taxon>
        <taxon>Actinomycetota</taxon>
        <taxon>Actinomycetes</taxon>
        <taxon>Kitasatosporales</taxon>
        <taxon>Streptomycetaceae</taxon>
        <taxon>Streptomyces</taxon>
    </lineage>
</organism>
<feature type="region of interest" description="Disordered" evidence="1">
    <location>
        <begin position="54"/>
        <end position="75"/>
    </location>
</feature>
<gene>
    <name evidence="2" type="ORF">GCM10010319_20220</name>
</gene>
<reference evidence="3" key="1">
    <citation type="journal article" date="2019" name="Int. J. Syst. Evol. Microbiol.">
        <title>The Global Catalogue of Microorganisms (GCM) 10K type strain sequencing project: providing services to taxonomists for standard genome sequencing and annotation.</title>
        <authorList>
            <consortium name="The Broad Institute Genomics Platform"/>
            <consortium name="The Broad Institute Genome Sequencing Center for Infectious Disease"/>
            <person name="Wu L."/>
            <person name="Ma J."/>
        </authorList>
    </citation>
    <scope>NUCLEOTIDE SEQUENCE [LARGE SCALE GENOMIC DNA]</scope>
    <source>
        <strain evidence="3">JCM 4565</strain>
    </source>
</reference>
<proteinExistence type="predicted"/>
<feature type="region of interest" description="Disordered" evidence="1">
    <location>
        <begin position="1"/>
        <end position="22"/>
    </location>
</feature>
<dbReference type="Proteomes" id="UP001500063">
    <property type="component" value="Unassembled WGS sequence"/>
</dbReference>
<accession>A0ABP3GHL0</accession>
<evidence type="ECO:0000313" key="3">
    <source>
        <dbReference type="Proteomes" id="UP001500063"/>
    </source>
</evidence>
<protein>
    <submittedName>
        <fullName evidence="2">Uncharacterized protein</fullName>
    </submittedName>
</protein>
<sequence>MVAFGTALHRADGQDGSGAPLPPARALEKIRAMEAEPNFVTPGDLLRSPSLTERLRMPAGKKSTGEALKGLLNRR</sequence>
<evidence type="ECO:0000256" key="1">
    <source>
        <dbReference type="SAM" id="MobiDB-lite"/>
    </source>
</evidence>
<keyword evidence="3" id="KW-1185">Reference proteome</keyword>
<comment type="caution">
    <text evidence="2">The sequence shown here is derived from an EMBL/GenBank/DDBJ whole genome shotgun (WGS) entry which is preliminary data.</text>
</comment>
<name>A0ABP3GHL0_9ACTN</name>
<evidence type="ECO:0000313" key="2">
    <source>
        <dbReference type="EMBL" id="GAA0344051.1"/>
    </source>
</evidence>